<evidence type="ECO:0000256" key="2">
    <source>
        <dbReference type="ARBA" id="ARBA00007637"/>
    </source>
</evidence>
<dbReference type="AlphaFoldDB" id="A0A965GF15"/>
<gene>
    <name evidence="4" type="ORF">EBT44_06385</name>
</gene>
<feature type="domain" description="NAD-dependent epimerase/dehydratase" evidence="3">
    <location>
        <begin position="11"/>
        <end position="152"/>
    </location>
</feature>
<dbReference type="PANTHER" id="PTHR43000">
    <property type="entry name" value="DTDP-D-GLUCOSE 4,6-DEHYDRATASE-RELATED"/>
    <property type="match status" value="1"/>
</dbReference>
<dbReference type="EMBL" id="RFXN01000139">
    <property type="protein sequence ID" value="NBR94432.1"/>
    <property type="molecule type" value="Genomic_DNA"/>
</dbReference>
<evidence type="ECO:0000313" key="4">
    <source>
        <dbReference type="EMBL" id="NBR94432.1"/>
    </source>
</evidence>
<dbReference type="Pfam" id="PF01370">
    <property type="entry name" value="Epimerase"/>
    <property type="match status" value="1"/>
</dbReference>
<evidence type="ECO:0000313" key="5">
    <source>
        <dbReference type="Proteomes" id="UP000740727"/>
    </source>
</evidence>
<sequence length="258" mass="28224">MRSSRISTAGLPADELVALDLENKNSFTNITGGFDAFVHVAAASEGTAEELMTITGLGTLHLVERAKILNVGRIIHVSSMAVYGQINDPVVSELTQINQSIPYGAAKWAAECYLSNESKILNAVSIRSPAIAGNRTHRHFLAKILNKMSRAETTISAANPDHLFNNIVHEDKIAEFINSLLYSKLSLPYQAIPIGSLEPMPLRKIIERLAAETKFKGEINWQSANSSPFSIDSSAAIKLGYKPITTQATLDLWMRKFS</sequence>
<name>A0A965GF15_9PROT</name>
<dbReference type="InterPro" id="IPR036291">
    <property type="entry name" value="NAD(P)-bd_dom_sf"/>
</dbReference>
<comment type="similarity">
    <text evidence="2">Belongs to the NAD(P)-dependent epimerase/dehydratase family.</text>
</comment>
<dbReference type="Proteomes" id="UP000740727">
    <property type="component" value="Unassembled WGS sequence"/>
</dbReference>
<comment type="caution">
    <text evidence="4">The sequence shown here is derived from an EMBL/GenBank/DDBJ whole genome shotgun (WGS) entry which is preliminary data.</text>
</comment>
<dbReference type="SUPFAM" id="SSF51735">
    <property type="entry name" value="NAD(P)-binding Rossmann-fold domains"/>
    <property type="match status" value="1"/>
</dbReference>
<dbReference type="Gene3D" id="3.40.50.720">
    <property type="entry name" value="NAD(P)-binding Rossmann-like Domain"/>
    <property type="match status" value="1"/>
</dbReference>
<comment type="pathway">
    <text evidence="1">Bacterial outer membrane biogenesis; LPS O-antigen biosynthesis.</text>
</comment>
<dbReference type="InterPro" id="IPR001509">
    <property type="entry name" value="Epimerase_deHydtase"/>
</dbReference>
<proteinExistence type="inferred from homology"/>
<reference evidence="4" key="1">
    <citation type="submission" date="2018-10" db="EMBL/GenBank/DDBJ databases">
        <title>Iterative Subtractive Binning of Freshwater Chronoseries Metagenomes Recovers Nearly Complete Genomes from over Four Hundred Novel Species.</title>
        <authorList>
            <person name="Rodriguez-R L.M."/>
            <person name="Tsementzi D."/>
            <person name="Luo C."/>
            <person name="Konstantinidis K.T."/>
        </authorList>
    </citation>
    <scope>NUCLEOTIDE SEQUENCE</scope>
    <source>
        <strain evidence="4">WB5_2A_028</strain>
    </source>
</reference>
<evidence type="ECO:0000259" key="3">
    <source>
        <dbReference type="Pfam" id="PF01370"/>
    </source>
</evidence>
<evidence type="ECO:0000256" key="1">
    <source>
        <dbReference type="ARBA" id="ARBA00005125"/>
    </source>
</evidence>
<accession>A0A965GF15</accession>
<protein>
    <submittedName>
        <fullName evidence="4">NAD(P)-dependent oxidoreductase</fullName>
    </submittedName>
</protein>
<organism evidence="4 5">
    <name type="scientific">Candidatus Fonsibacter lacus</name>
    <dbReference type="NCBI Taxonomy" id="2576439"/>
    <lineage>
        <taxon>Bacteria</taxon>
        <taxon>Pseudomonadati</taxon>
        <taxon>Pseudomonadota</taxon>
        <taxon>Alphaproteobacteria</taxon>
        <taxon>Candidatus Pelagibacterales</taxon>
        <taxon>Candidatus Pelagibacterales incertae sedis</taxon>
        <taxon>Candidatus Fonsibacter</taxon>
    </lineage>
</organism>